<dbReference type="PANTHER" id="PTHR42716">
    <property type="entry name" value="L-ASPARTATE OXIDASE"/>
    <property type="match status" value="1"/>
</dbReference>
<dbReference type="SUPFAM" id="SSF56425">
    <property type="entry name" value="Succinate dehydrogenase/fumarate reductase flavoprotein, catalytic domain"/>
    <property type="match status" value="1"/>
</dbReference>
<evidence type="ECO:0000256" key="1">
    <source>
        <dbReference type="ARBA" id="ARBA00001974"/>
    </source>
</evidence>
<dbReference type="NCBIfam" id="TIGR00551">
    <property type="entry name" value="nadB"/>
    <property type="match status" value="1"/>
</dbReference>
<dbReference type="SUPFAM" id="SSF51905">
    <property type="entry name" value="FAD/NAD(P)-binding domain"/>
    <property type="match status" value="1"/>
</dbReference>
<evidence type="ECO:0000259" key="13">
    <source>
        <dbReference type="Pfam" id="PF00890"/>
    </source>
</evidence>
<evidence type="ECO:0000313" key="15">
    <source>
        <dbReference type="EMBL" id="MCC0179412.1"/>
    </source>
</evidence>
<dbReference type="EMBL" id="JADWDC010000082">
    <property type="protein sequence ID" value="MCC0179412.1"/>
    <property type="molecule type" value="Genomic_DNA"/>
</dbReference>
<dbReference type="Gene3D" id="1.20.58.100">
    <property type="entry name" value="Fumarate reductase/succinate dehydrogenase flavoprotein-like, C-terminal domain"/>
    <property type="match status" value="1"/>
</dbReference>
<comment type="subcellular location">
    <subcellularLocation>
        <location evidence="12">Cytoplasm</location>
    </subcellularLocation>
</comment>
<sequence length="540" mass="59133">MNYPKFDVIIVGSGAAGLYGALCLPLDLKVALITKDKLNTGASDWAQGGIAAAISQDDSPQWHLDDTLKAGAGLCDRDAVQFLVENAAESIKSLVEMGVAFDRHHSQLSMTLEAAHSRPRVLHAADTTGRAIVATLAQQVLQQDNITILSQAFALKVWLNHQTKNCQGISVLQAGKISWIQSSAVILATGGGGQVFSQTTNPAVSTGDGVAIAWRAGATIRDPEFVQFHPTALTVTGAPRFLISEAVRGEGAHLVDKAGKRFAFDYHPDGELAPRDVVSRAIFTHLQKTGEENVYLDLRPIPEDRIRYRFPNIIRVCQHWDVDLFTKPIPVAPAAHYWMGGIEVDTMNQTSISGLYAVGETASTGVHGANRLASNSLLECVVYASQLAKLKPTSIQITYSPEILVVDDDWGKEMALVNLIKNQLPDLIWQSAGICRQEETMKQAIAAVKSWRSQLVDLPLSKYAIDLSPQSEVKFNSPQAQSQLKLYAETLNLLDIGYLILKSSIFRTESRGGHYRLDYPQTSTEWELHTIINQDSIERI</sequence>
<dbReference type="Pfam" id="PF00890">
    <property type="entry name" value="FAD_binding_2"/>
    <property type="match status" value="1"/>
</dbReference>
<dbReference type="GO" id="GO:0008734">
    <property type="term" value="F:L-aspartate oxidase activity"/>
    <property type="evidence" value="ECO:0007669"/>
    <property type="project" value="UniProtKB-UniRule"/>
</dbReference>
<dbReference type="PANTHER" id="PTHR42716:SF2">
    <property type="entry name" value="L-ASPARTATE OXIDASE, CHLOROPLASTIC"/>
    <property type="match status" value="1"/>
</dbReference>
<keyword evidence="6 12" id="KW-0285">Flavoprotein</keyword>
<evidence type="ECO:0000313" key="16">
    <source>
        <dbReference type="Proteomes" id="UP000729733"/>
    </source>
</evidence>
<dbReference type="Gene3D" id="3.90.700.10">
    <property type="entry name" value="Succinate dehydrogenase/fumarate reductase flavoprotein, catalytic domain"/>
    <property type="match status" value="1"/>
</dbReference>
<dbReference type="SUPFAM" id="SSF46977">
    <property type="entry name" value="Succinate dehydrogenase/fumarate reductase flavoprotein C-terminal domain"/>
    <property type="match status" value="1"/>
</dbReference>
<dbReference type="InterPro" id="IPR037099">
    <property type="entry name" value="Fum_R/Succ_DH_flav-like_C_sf"/>
</dbReference>
<evidence type="ECO:0000256" key="6">
    <source>
        <dbReference type="ARBA" id="ARBA00022630"/>
    </source>
</evidence>
<dbReference type="InterPro" id="IPR027477">
    <property type="entry name" value="Succ_DH/fumarate_Rdtase_cat_sf"/>
</dbReference>
<evidence type="ECO:0000256" key="4">
    <source>
        <dbReference type="ARBA" id="ARBA00012173"/>
    </source>
</evidence>
<proteinExistence type="inferred from homology"/>
<comment type="function">
    <text evidence="12">Catalyzes the oxidation of L-aspartate to iminoaspartate.</text>
</comment>
<feature type="domain" description="Fumarate reductase/succinate dehydrogenase flavoprotein-like C-terminal" evidence="14">
    <location>
        <begin position="422"/>
        <end position="534"/>
    </location>
</feature>
<dbReference type="Pfam" id="PF02910">
    <property type="entry name" value="Succ_DH_flav_C"/>
    <property type="match status" value="1"/>
</dbReference>
<evidence type="ECO:0000256" key="11">
    <source>
        <dbReference type="NCBIfam" id="TIGR00551"/>
    </source>
</evidence>
<evidence type="ECO:0000256" key="5">
    <source>
        <dbReference type="ARBA" id="ARBA00021901"/>
    </source>
</evidence>
<protein>
    <recommendedName>
        <fullName evidence="5 11">L-aspartate oxidase</fullName>
        <ecNumber evidence="4 11">1.4.3.16</ecNumber>
    </recommendedName>
</protein>
<organism evidence="15 16">
    <name type="scientific">Waterburya agarophytonicola KI4</name>
    <dbReference type="NCBI Taxonomy" id="2874699"/>
    <lineage>
        <taxon>Bacteria</taxon>
        <taxon>Bacillati</taxon>
        <taxon>Cyanobacteriota</taxon>
        <taxon>Cyanophyceae</taxon>
        <taxon>Pleurocapsales</taxon>
        <taxon>Hyellaceae</taxon>
        <taxon>Waterburya</taxon>
        <taxon>Waterburya agarophytonicola</taxon>
    </lineage>
</organism>
<evidence type="ECO:0000256" key="3">
    <source>
        <dbReference type="ARBA" id="ARBA00008562"/>
    </source>
</evidence>
<dbReference type="GO" id="GO:0005737">
    <property type="term" value="C:cytoplasm"/>
    <property type="evidence" value="ECO:0007669"/>
    <property type="project" value="UniProtKB-SubCell"/>
</dbReference>
<gene>
    <name evidence="15" type="primary">nadB</name>
    <name evidence="15" type="ORF">I4641_20840</name>
</gene>
<dbReference type="AlphaFoldDB" id="A0A964FHW3"/>
<comment type="catalytic activity">
    <reaction evidence="10">
        <text>L-aspartate + O2 = iminosuccinate + H2O2</text>
        <dbReference type="Rhea" id="RHEA:25876"/>
        <dbReference type="ChEBI" id="CHEBI:15379"/>
        <dbReference type="ChEBI" id="CHEBI:16240"/>
        <dbReference type="ChEBI" id="CHEBI:29991"/>
        <dbReference type="ChEBI" id="CHEBI:77875"/>
        <dbReference type="EC" id="1.4.3.16"/>
    </reaction>
    <physiologicalReaction direction="left-to-right" evidence="10">
        <dbReference type="Rhea" id="RHEA:25877"/>
    </physiologicalReaction>
</comment>
<dbReference type="NCBIfam" id="NF005636">
    <property type="entry name" value="PRK07395.1"/>
    <property type="match status" value="1"/>
</dbReference>
<dbReference type="InterPro" id="IPR036188">
    <property type="entry name" value="FAD/NAD-bd_sf"/>
</dbReference>
<comment type="caution">
    <text evidence="15">The sequence shown here is derived from an EMBL/GenBank/DDBJ whole genome shotgun (WGS) entry which is preliminary data.</text>
</comment>
<dbReference type="Gene3D" id="3.50.50.60">
    <property type="entry name" value="FAD/NAD(P)-binding domain"/>
    <property type="match status" value="1"/>
</dbReference>
<dbReference type="PRINTS" id="PR00368">
    <property type="entry name" value="FADPNR"/>
</dbReference>
<dbReference type="FunFam" id="3.90.700.10:FF:000002">
    <property type="entry name" value="L-aspartate oxidase"/>
    <property type="match status" value="1"/>
</dbReference>
<keyword evidence="7 12" id="KW-0662">Pyridine nucleotide biosynthesis</keyword>
<evidence type="ECO:0000256" key="10">
    <source>
        <dbReference type="ARBA" id="ARBA00048305"/>
    </source>
</evidence>
<dbReference type="RefSeq" id="WP_229642511.1">
    <property type="nucleotide sequence ID" value="NZ_JADWDC010000082.1"/>
</dbReference>
<evidence type="ECO:0000256" key="9">
    <source>
        <dbReference type="ARBA" id="ARBA00023002"/>
    </source>
</evidence>
<dbReference type="Proteomes" id="UP000729733">
    <property type="component" value="Unassembled WGS sequence"/>
</dbReference>
<keyword evidence="9 12" id="KW-0560">Oxidoreductase</keyword>
<name>A0A964FHW3_9CYAN</name>
<evidence type="ECO:0000256" key="12">
    <source>
        <dbReference type="RuleBase" id="RU362049"/>
    </source>
</evidence>
<evidence type="ECO:0000256" key="2">
    <source>
        <dbReference type="ARBA" id="ARBA00004950"/>
    </source>
</evidence>
<keyword evidence="8 12" id="KW-0274">FAD</keyword>
<keyword evidence="16" id="KW-1185">Reference proteome</keyword>
<comment type="cofactor">
    <cofactor evidence="1 12">
        <name>FAD</name>
        <dbReference type="ChEBI" id="CHEBI:57692"/>
    </cofactor>
</comment>
<feature type="domain" description="FAD-dependent oxidoreductase 2 FAD-binding" evidence="13">
    <location>
        <begin position="7"/>
        <end position="377"/>
    </location>
</feature>
<dbReference type="GO" id="GO:0033765">
    <property type="term" value="F:steroid dehydrogenase activity, acting on the CH-CH group of donors"/>
    <property type="evidence" value="ECO:0007669"/>
    <property type="project" value="UniProtKB-ARBA"/>
</dbReference>
<dbReference type="InterPro" id="IPR003953">
    <property type="entry name" value="FAD-dep_OxRdtase_2_FAD-bd"/>
</dbReference>
<reference evidence="15" key="1">
    <citation type="journal article" date="2021" name="Antonie Van Leeuwenhoek">
        <title>Draft genome and description of Waterburya agarophytonicola gen. nov. sp. nov. (Pleurocapsales, Cyanobacteria): a seaweed symbiont.</title>
        <authorList>
            <person name="Bonthond G."/>
            <person name="Shalygin S."/>
            <person name="Bayer T."/>
            <person name="Weinberger F."/>
        </authorList>
    </citation>
    <scope>NUCLEOTIDE SEQUENCE</scope>
    <source>
        <strain evidence="15">KI4</strain>
    </source>
</reference>
<dbReference type="GO" id="GO:0034628">
    <property type="term" value="P:'de novo' NAD+ biosynthetic process from L-aspartate"/>
    <property type="evidence" value="ECO:0007669"/>
    <property type="project" value="TreeGrafter"/>
</dbReference>
<comment type="similarity">
    <text evidence="3 12">Belongs to the FAD-dependent oxidoreductase 2 family. NadB subfamily.</text>
</comment>
<comment type="pathway">
    <text evidence="2 12">Cofactor biosynthesis; NAD(+) biosynthesis; iminoaspartate from L-aspartate (oxidase route): step 1/1.</text>
</comment>
<evidence type="ECO:0000256" key="7">
    <source>
        <dbReference type="ARBA" id="ARBA00022642"/>
    </source>
</evidence>
<evidence type="ECO:0000259" key="14">
    <source>
        <dbReference type="Pfam" id="PF02910"/>
    </source>
</evidence>
<dbReference type="InterPro" id="IPR005288">
    <property type="entry name" value="NadB"/>
</dbReference>
<dbReference type="InterPro" id="IPR015939">
    <property type="entry name" value="Fum_Rdtase/Succ_DH_flav-like_C"/>
</dbReference>
<evidence type="ECO:0000256" key="8">
    <source>
        <dbReference type="ARBA" id="ARBA00022827"/>
    </source>
</evidence>
<accession>A0A964FHW3</accession>
<dbReference type="EC" id="1.4.3.16" evidence="4 11"/>